<dbReference type="PROSITE" id="PS50043">
    <property type="entry name" value="HTH_LUXR_2"/>
    <property type="match status" value="1"/>
</dbReference>
<keyword evidence="1" id="KW-0547">Nucleotide-binding</keyword>
<feature type="compositionally biased region" description="Basic and acidic residues" evidence="3">
    <location>
        <begin position="1"/>
        <end position="13"/>
    </location>
</feature>
<dbReference type="InterPro" id="IPR041664">
    <property type="entry name" value="AAA_16"/>
</dbReference>
<organism evidence="5 6">
    <name type="scientific">Streptomyces kasugaensis</name>
    <dbReference type="NCBI Taxonomy" id="1946"/>
    <lineage>
        <taxon>Bacteria</taxon>
        <taxon>Bacillati</taxon>
        <taxon>Actinomycetota</taxon>
        <taxon>Actinomycetes</taxon>
        <taxon>Kitasatosporales</taxon>
        <taxon>Streptomycetaceae</taxon>
        <taxon>Streptomyces</taxon>
    </lineage>
</organism>
<dbReference type="SMART" id="SM00421">
    <property type="entry name" value="HTH_LUXR"/>
    <property type="match status" value="1"/>
</dbReference>
<feature type="region of interest" description="Disordered" evidence="3">
    <location>
        <begin position="211"/>
        <end position="231"/>
    </location>
</feature>
<dbReference type="Gene3D" id="1.25.40.10">
    <property type="entry name" value="Tetratricopeptide repeat domain"/>
    <property type="match status" value="1"/>
</dbReference>
<feature type="domain" description="HTH luxR-type" evidence="4">
    <location>
        <begin position="921"/>
        <end position="986"/>
    </location>
</feature>
<dbReference type="InterPro" id="IPR011990">
    <property type="entry name" value="TPR-like_helical_dom_sf"/>
</dbReference>
<evidence type="ECO:0000259" key="4">
    <source>
        <dbReference type="PROSITE" id="PS50043"/>
    </source>
</evidence>
<dbReference type="GO" id="GO:0003677">
    <property type="term" value="F:DNA binding"/>
    <property type="evidence" value="ECO:0007669"/>
    <property type="project" value="InterPro"/>
</dbReference>
<dbReference type="InterPro" id="IPR036388">
    <property type="entry name" value="WH-like_DNA-bd_sf"/>
</dbReference>
<keyword evidence="2" id="KW-0067">ATP-binding</keyword>
<dbReference type="InterPro" id="IPR016032">
    <property type="entry name" value="Sig_transdc_resp-reg_C-effctor"/>
</dbReference>
<dbReference type="PRINTS" id="PR00038">
    <property type="entry name" value="HTHLUXR"/>
</dbReference>
<dbReference type="Gene3D" id="1.10.10.10">
    <property type="entry name" value="Winged helix-like DNA-binding domain superfamily/Winged helix DNA-binding domain"/>
    <property type="match status" value="1"/>
</dbReference>
<dbReference type="SUPFAM" id="SSF46894">
    <property type="entry name" value="C-terminal effector domain of the bipartite response regulators"/>
    <property type="match status" value="1"/>
</dbReference>
<keyword evidence="6" id="KW-1185">Reference proteome</keyword>
<evidence type="ECO:0000256" key="2">
    <source>
        <dbReference type="ARBA" id="ARBA00022840"/>
    </source>
</evidence>
<dbReference type="PANTHER" id="PTHR16305:SF35">
    <property type="entry name" value="TRANSCRIPTIONAL ACTIVATOR DOMAIN"/>
    <property type="match status" value="1"/>
</dbReference>
<dbReference type="InterPro" id="IPR000792">
    <property type="entry name" value="Tscrpt_reg_LuxR_C"/>
</dbReference>
<protein>
    <submittedName>
        <fullName evidence="5">LuxR family transcriptional regulator</fullName>
    </submittedName>
</protein>
<dbReference type="Pfam" id="PF00196">
    <property type="entry name" value="GerE"/>
    <property type="match status" value="1"/>
</dbReference>
<evidence type="ECO:0000256" key="3">
    <source>
        <dbReference type="SAM" id="MobiDB-lite"/>
    </source>
</evidence>
<reference evidence="5 6" key="1">
    <citation type="submission" date="2019-02" db="EMBL/GenBank/DDBJ databases">
        <title>Draft Genome Sequence of Streptomyces sp. AM-2504, identified by 16S rRNA comparative analysis as a Streptomyces Kasugaensis strain.</title>
        <authorList>
            <person name="Napolioni V."/>
            <person name="Giuliodori A.M."/>
            <person name="Spurio R."/>
            <person name="Fabbretti A."/>
        </authorList>
    </citation>
    <scope>NUCLEOTIDE SEQUENCE [LARGE SCALE GENOMIC DNA]</scope>
    <source>
        <strain evidence="5 6">AM-2504</strain>
    </source>
</reference>
<dbReference type="PANTHER" id="PTHR16305">
    <property type="entry name" value="TESTICULAR SOLUBLE ADENYLYL CYCLASE"/>
    <property type="match status" value="1"/>
</dbReference>
<proteinExistence type="predicted"/>
<dbReference type="AlphaFoldDB" id="A0A4Q9HUZ4"/>
<feature type="region of interest" description="Disordered" evidence="3">
    <location>
        <begin position="1"/>
        <end position="57"/>
    </location>
</feature>
<feature type="compositionally biased region" description="Basic and acidic residues" evidence="3">
    <location>
        <begin position="33"/>
        <end position="51"/>
    </location>
</feature>
<evidence type="ECO:0000313" key="6">
    <source>
        <dbReference type="Proteomes" id="UP000292452"/>
    </source>
</evidence>
<dbReference type="InterPro" id="IPR027417">
    <property type="entry name" value="P-loop_NTPase"/>
</dbReference>
<dbReference type="Pfam" id="PF13191">
    <property type="entry name" value="AAA_16"/>
    <property type="match status" value="1"/>
</dbReference>
<dbReference type="SUPFAM" id="SSF48452">
    <property type="entry name" value="TPR-like"/>
    <property type="match status" value="1"/>
</dbReference>
<dbReference type="EMBL" id="SIXH01000106">
    <property type="protein sequence ID" value="TBO58956.1"/>
    <property type="molecule type" value="Genomic_DNA"/>
</dbReference>
<feature type="region of interest" description="Disordered" evidence="3">
    <location>
        <begin position="133"/>
        <end position="154"/>
    </location>
</feature>
<dbReference type="GO" id="GO:0006355">
    <property type="term" value="P:regulation of DNA-templated transcription"/>
    <property type="evidence" value="ECO:0007669"/>
    <property type="project" value="InterPro"/>
</dbReference>
<dbReference type="GO" id="GO:0005737">
    <property type="term" value="C:cytoplasm"/>
    <property type="evidence" value="ECO:0007669"/>
    <property type="project" value="TreeGrafter"/>
</dbReference>
<accession>A0A4Q9HUZ4</accession>
<comment type="caution">
    <text evidence="5">The sequence shown here is derived from an EMBL/GenBank/DDBJ whole genome shotgun (WGS) entry which is preliminary data.</text>
</comment>
<dbReference type="Proteomes" id="UP000292452">
    <property type="component" value="Unassembled WGS sequence"/>
</dbReference>
<dbReference type="GO" id="GO:0005524">
    <property type="term" value="F:ATP binding"/>
    <property type="evidence" value="ECO:0007669"/>
    <property type="project" value="UniProtKB-KW"/>
</dbReference>
<gene>
    <name evidence="5" type="ORF">EYS09_14720</name>
</gene>
<dbReference type="CDD" id="cd06170">
    <property type="entry name" value="LuxR_C_like"/>
    <property type="match status" value="1"/>
</dbReference>
<name>A0A4Q9HUZ4_STRKA</name>
<evidence type="ECO:0000256" key="1">
    <source>
        <dbReference type="ARBA" id="ARBA00022741"/>
    </source>
</evidence>
<dbReference type="GO" id="GO:0004016">
    <property type="term" value="F:adenylate cyclase activity"/>
    <property type="evidence" value="ECO:0007669"/>
    <property type="project" value="TreeGrafter"/>
</dbReference>
<sequence>MRQDLPRPARGADEPAASRPRKVQVPAMGKVTTRYDGEREPGSEARADRSRPAVRPLRGREEELRLLCRALDRAQNSRRGTEGWLNGPAGIGRTRLLREAERAASARGFTVIRLKGEEFSPSVALGSLVHALTGPPDAERTPSAPGVTRETPDDRHLPAASLTLLDAHLKRSPLLITCDEGSAPSLTPALRPLMARLRNSPLVWLTARRTEREPAETAARTLARPPRDPPGTLRITLGPLSEDAVSQLFADRLGGPPDAELRTLLGLAQGNPRLLAAVCRQLLEHGGVRVESGTARLATEDGDATAEVRTPAAPRPVPRWFGALMDERLATVSPQTRLLMEVATVLGPACLPEDIAEMLGEPVGALVPRFREAVVAGMLQRGSDTVTFRHDLMRQALVADLPAVVRGAMHRQALGILMARGSSAAAVATHLIHGAHRGDPAMAGLLRRAAEESVTTTPRTAADLALRGLELVGPVVDEAHEPLTVIAVEACVRAGSLPTAVTLARDALIRPLDPETAARLRYWLSTALLLLGRTADCLDVAEELLAHPGAPAHLRQQAVLNQLAAWSAQDEARGVQQAERVLREAGDLDIQAGVTTTLAVMRWRAGRLNEALSLCQEAAELADGGAAIEWHTHPRLMSAMMLAHTGRFAEAEAALGKAPRTVEFVSAGVPRLVRARLRLARGELDEAAREAAAGLAVAEQAGAGVLMPLAWLVLATVASYRGELAEAGEYARRLRDALPDDRGRVCAAAAAWIEAQIALASGGDQALETAVEELWTNECGRRALLIEEPAFAPWLVRLLLAGGRRTRAAAVSAAADRLARTNPGITAVRAAADHARGLVERDAAALESAAAHHRDAWVRASAAEDLGALLTDTSRALAAQHLEKALARYGQLGAAGDTARVRRRLRAIGVRRRHWTRSDQPKTGWQSLTRTEHTVAEHVLQGMTNRQVAVRMFLSQHTVAFHLRQIFRKLGVHSRLELARYRQSTGHDGTSRAGGADR</sequence>
<evidence type="ECO:0000313" key="5">
    <source>
        <dbReference type="EMBL" id="TBO58956.1"/>
    </source>
</evidence>
<dbReference type="SUPFAM" id="SSF52540">
    <property type="entry name" value="P-loop containing nucleoside triphosphate hydrolases"/>
    <property type="match status" value="1"/>
</dbReference>